<keyword evidence="2" id="KW-0812">Transmembrane</keyword>
<feature type="transmembrane region" description="Helical" evidence="2">
    <location>
        <begin position="12"/>
        <end position="33"/>
    </location>
</feature>
<accession>A0A8B7P329</accession>
<dbReference type="Proteomes" id="UP000694843">
    <property type="component" value="Unplaced"/>
</dbReference>
<proteinExistence type="predicted"/>
<feature type="transmembrane region" description="Helical" evidence="2">
    <location>
        <begin position="109"/>
        <end position="132"/>
    </location>
</feature>
<feature type="region of interest" description="Disordered" evidence="1">
    <location>
        <begin position="480"/>
        <end position="565"/>
    </location>
</feature>
<evidence type="ECO:0000256" key="2">
    <source>
        <dbReference type="SAM" id="Phobius"/>
    </source>
</evidence>
<feature type="transmembrane region" description="Helical" evidence="2">
    <location>
        <begin position="144"/>
        <end position="169"/>
    </location>
</feature>
<dbReference type="OrthoDB" id="6354964at2759"/>
<dbReference type="RefSeq" id="XP_018020438.1">
    <property type="nucleotide sequence ID" value="XM_018164949.2"/>
</dbReference>
<feature type="compositionally biased region" description="Basic and acidic residues" evidence="1">
    <location>
        <begin position="542"/>
        <end position="551"/>
    </location>
</feature>
<sequence>MCLNLYQITVLVAAYTVIQCLGYIGINVVLILVGTETMRGKGGSFVQYASYYLDCGTSQNATPCSELKPLNPNAVFAYECSYTALHAFWIAGAIVLLTQLFKKRVWGDYVLWLIAGALIIILDTVTGVFYSMDIGRREGNAHNAAVMMMLISFRGVALYVLNIVCFVIVARALRDVRHDALNSNAANSKVADPPVVTPTSAIRTPTTQDSQHLTLTETDSLKRAGITQVELQPIVHAATASSSHEETPTNTEIVRPVQETPRFVGYQPNPSLAAQHQQVIAQMGEGSRAASMYRNEDQYNNMPQYQYDDPENEDLTEDAAALPYDSYYEDNNGHDFNEDLPTEHPSYRMSLRRENTAPGYSNRYEYDNPEQILDDYKDEEFYGSARPPVPARPPAREEHRVSTSGVKPPVPKRPTPKADYEEVETPPTGLIPPKKVPFDVRPFSYINPGFRPADHGDVRAMKSHKADIKKTLEEDLENLKAKENKIDARDNDDSDDGTPVIKSIVDETSGRGKHQAKHRAKATTSSTYDDGSSDDADSVAESPRDSTRAYEGEESSYDVNLITAV</sequence>
<dbReference type="AlphaFoldDB" id="A0A8B7P329"/>
<evidence type="ECO:0000313" key="3">
    <source>
        <dbReference type="Proteomes" id="UP000694843"/>
    </source>
</evidence>
<feature type="region of interest" description="Disordered" evidence="1">
    <location>
        <begin position="187"/>
        <end position="212"/>
    </location>
</feature>
<keyword evidence="2" id="KW-1133">Transmembrane helix</keyword>
<keyword evidence="2" id="KW-0472">Membrane</keyword>
<protein>
    <submittedName>
        <fullName evidence="4">Uncharacterized protein LOC108676812</fullName>
    </submittedName>
</protein>
<evidence type="ECO:0000313" key="4">
    <source>
        <dbReference type="RefSeq" id="XP_018020438.1"/>
    </source>
</evidence>
<feature type="transmembrane region" description="Helical" evidence="2">
    <location>
        <begin position="75"/>
        <end position="97"/>
    </location>
</feature>
<keyword evidence="3" id="KW-1185">Reference proteome</keyword>
<dbReference type="KEGG" id="hazt:108676812"/>
<organism evidence="3 4">
    <name type="scientific">Hyalella azteca</name>
    <name type="common">Amphipod</name>
    <dbReference type="NCBI Taxonomy" id="294128"/>
    <lineage>
        <taxon>Eukaryota</taxon>
        <taxon>Metazoa</taxon>
        <taxon>Ecdysozoa</taxon>
        <taxon>Arthropoda</taxon>
        <taxon>Crustacea</taxon>
        <taxon>Multicrustacea</taxon>
        <taxon>Malacostraca</taxon>
        <taxon>Eumalacostraca</taxon>
        <taxon>Peracarida</taxon>
        <taxon>Amphipoda</taxon>
        <taxon>Senticaudata</taxon>
        <taxon>Talitrida</taxon>
        <taxon>Talitroidea</taxon>
        <taxon>Hyalellidae</taxon>
        <taxon>Hyalella</taxon>
    </lineage>
</organism>
<name>A0A8B7P329_HYAAZ</name>
<dbReference type="GeneID" id="108676812"/>
<evidence type="ECO:0000256" key="1">
    <source>
        <dbReference type="SAM" id="MobiDB-lite"/>
    </source>
</evidence>
<feature type="compositionally biased region" description="Basic residues" evidence="1">
    <location>
        <begin position="511"/>
        <end position="521"/>
    </location>
</feature>
<reference evidence="4" key="1">
    <citation type="submission" date="2025-08" db="UniProtKB">
        <authorList>
            <consortium name="RefSeq"/>
        </authorList>
    </citation>
    <scope>IDENTIFICATION</scope>
    <source>
        <tissue evidence="4">Whole organism</tissue>
    </source>
</reference>
<feature type="region of interest" description="Disordered" evidence="1">
    <location>
        <begin position="381"/>
        <end position="435"/>
    </location>
</feature>
<feature type="compositionally biased region" description="Basic and acidic residues" evidence="1">
    <location>
        <begin position="480"/>
        <end position="491"/>
    </location>
</feature>
<gene>
    <name evidence="4" type="primary">LOC108676812</name>
</gene>
<feature type="compositionally biased region" description="Polar residues" evidence="1">
    <location>
        <begin position="197"/>
        <end position="212"/>
    </location>
</feature>